<dbReference type="PATRIC" id="fig|1434117.4.peg.1533"/>
<feature type="transmembrane region" description="Helical" evidence="1">
    <location>
        <begin position="40"/>
        <end position="62"/>
    </location>
</feature>
<accession>A0A0E3PWT7</accession>
<evidence type="ECO:0000313" key="2">
    <source>
        <dbReference type="EMBL" id="AKB40205.1"/>
    </source>
</evidence>
<feature type="transmembrane region" description="Helical" evidence="1">
    <location>
        <begin position="12"/>
        <end position="34"/>
    </location>
</feature>
<protein>
    <submittedName>
        <fullName evidence="2">Uncharacterized protein</fullName>
    </submittedName>
</protein>
<name>A0A0E3PWT7_METMZ</name>
<organism evidence="2 3">
    <name type="scientific">Methanosarcina mazei WWM610</name>
    <dbReference type="NCBI Taxonomy" id="1434117"/>
    <lineage>
        <taxon>Archaea</taxon>
        <taxon>Methanobacteriati</taxon>
        <taxon>Methanobacteriota</taxon>
        <taxon>Stenosarchaea group</taxon>
        <taxon>Methanomicrobia</taxon>
        <taxon>Methanosarcinales</taxon>
        <taxon>Methanosarcinaceae</taxon>
        <taxon>Methanosarcina</taxon>
    </lineage>
</organism>
<dbReference type="HOGENOM" id="CLU_202274_0_0_2"/>
<keyword evidence="1" id="KW-0812">Transmembrane</keyword>
<keyword evidence="1" id="KW-0472">Membrane</keyword>
<gene>
    <name evidence="2" type="ORF">MSMAW_1214</name>
</gene>
<proteinExistence type="predicted"/>
<evidence type="ECO:0000256" key="1">
    <source>
        <dbReference type="SAM" id="Phobius"/>
    </source>
</evidence>
<sequence length="68" mass="7524">MPKDTEKTLGVPAAILLLIGGVFTVILFYFMFQFAEQENLIMVILTALLIGVVSMIVAKVLGRISRIR</sequence>
<dbReference type="Proteomes" id="UP000033058">
    <property type="component" value="Chromosome"/>
</dbReference>
<dbReference type="AlphaFoldDB" id="A0A0E3PWT7"/>
<dbReference type="EMBL" id="CP009509">
    <property type="protein sequence ID" value="AKB40205.1"/>
    <property type="molecule type" value="Genomic_DNA"/>
</dbReference>
<reference evidence="2 3" key="1">
    <citation type="submission" date="2014-07" db="EMBL/GenBank/DDBJ databases">
        <title>Methanogenic archaea and the global carbon cycle.</title>
        <authorList>
            <person name="Henriksen J.R."/>
            <person name="Luke J."/>
            <person name="Reinhart S."/>
            <person name="Benedict M.N."/>
            <person name="Youngblut N.D."/>
            <person name="Metcalf M.E."/>
            <person name="Whitaker R.J."/>
            <person name="Metcalf W.W."/>
        </authorList>
    </citation>
    <scope>NUCLEOTIDE SEQUENCE [LARGE SCALE GENOMIC DNA]</scope>
    <source>
        <strain evidence="2 3">WWM610</strain>
    </source>
</reference>
<dbReference type="RefSeq" id="WP_011032043.1">
    <property type="nucleotide sequence ID" value="NZ_CP009509.1"/>
</dbReference>
<evidence type="ECO:0000313" key="3">
    <source>
        <dbReference type="Proteomes" id="UP000033058"/>
    </source>
</evidence>
<dbReference type="GeneID" id="24850897"/>
<keyword evidence="1" id="KW-1133">Transmembrane helix</keyword>